<sequence>MKLSKAFGILYQLAHIVRIAFLPTLREITRTPWILAHPTQLSQLFMSFVWGFFGDVLDENSKGVKESLITPYAHGVVLDIGAGHGHTVNYLDVTKVTKYIALEPNPHMHVEIRKKATLSVGFSEDKGNFILLPFGAEETGLIVSALGGVHSADTLISILTLCSVPEPEIAIPGLVHQALRPGGTLLYLEHVQSDRDDVAWWQRFWAPVWKAAFGGCTLGRPTDIIIERLNVWERKEIVGFEGEDQESLIVHSIGRLMK</sequence>
<proteinExistence type="predicted"/>
<organism evidence="1 2">
    <name type="scientific">Irpex rosettiformis</name>
    <dbReference type="NCBI Taxonomy" id="378272"/>
    <lineage>
        <taxon>Eukaryota</taxon>
        <taxon>Fungi</taxon>
        <taxon>Dikarya</taxon>
        <taxon>Basidiomycota</taxon>
        <taxon>Agaricomycotina</taxon>
        <taxon>Agaricomycetes</taxon>
        <taxon>Polyporales</taxon>
        <taxon>Irpicaceae</taxon>
        <taxon>Irpex</taxon>
    </lineage>
</organism>
<evidence type="ECO:0000313" key="1">
    <source>
        <dbReference type="EMBL" id="KAI0085231.1"/>
    </source>
</evidence>
<gene>
    <name evidence="1" type="ORF">BDY19DRAFT_860621</name>
</gene>
<feature type="non-terminal residue" evidence="1">
    <location>
        <position position="258"/>
    </location>
</feature>
<dbReference type="EMBL" id="MU274933">
    <property type="protein sequence ID" value="KAI0085231.1"/>
    <property type="molecule type" value="Genomic_DNA"/>
</dbReference>
<dbReference type="Proteomes" id="UP001055072">
    <property type="component" value="Unassembled WGS sequence"/>
</dbReference>
<comment type="caution">
    <text evidence="1">The sequence shown here is derived from an EMBL/GenBank/DDBJ whole genome shotgun (WGS) entry which is preliminary data.</text>
</comment>
<reference evidence="1" key="1">
    <citation type="journal article" date="2021" name="Environ. Microbiol.">
        <title>Gene family expansions and transcriptome signatures uncover fungal adaptations to wood decay.</title>
        <authorList>
            <person name="Hage H."/>
            <person name="Miyauchi S."/>
            <person name="Viragh M."/>
            <person name="Drula E."/>
            <person name="Min B."/>
            <person name="Chaduli D."/>
            <person name="Navarro D."/>
            <person name="Favel A."/>
            <person name="Norest M."/>
            <person name="Lesage-Meessen L."/>
            <person name="Balint B."/>
            <person name="Merenyi Z."/>
            <person name="de Eugenio L."/>
            <person name="Morin E."/>
            <person name="Martinez A.T."/>
            <person name="Baldrian P."/>
            <person name="Stursova M."/>
            <person name="Martinez M.J."/>
            <person name="Novotny C."/>
            <person name="Magnuson J.K."/>
            <person name="Spatafora J.W."/>
            <person name="Maurice S."/>
            <person name="Pangilinan J."/>
            <person name="Andreopoulos W."/>
            <person name="LaButti K."/>
            <person name="Hundley H."/>
            <person name="Na H."/>
            <person name="Kuo A."/>
            <person name="Barry K."/>
            <person name="Lipzen A."/>
            <person name="Henrissat B."/>
            <person name="Riley R."/>
            <person name="Ahrendt S."/>
            <person name="Nagy L.G."/>
            <person name="Grigoriev I.V."/>
            <person name="Martin F."/>
            <person name="Rosso M.N."/>
        </authorList>
    </citation>
    <scope>NUCLEOTIDE SEQUENCE</scope>
    <source>
        <strain evidence="1">CBS 384.51</strain>
    </source>
</reference>
<evidence type="ECO:0000313" key="2">
    <source>
        <dbReference type="Proteomes" id="UP001055072"/>
    </source>
</evidence>
<name>A0ACB8TTD6_9APHY</name>
<protein>
    <submittedName>
        <fullName evidence="1">Uncharacterized protein</fullName>
    </submittedName>
</protein>
<keyword evidence="2" id="KW-1185">Reference proteome</keyword>
<accession>A0ACB8TTD6</accession>